<dbReference type="STRING" id="1173022.Cri9333_3972"/>
<dbReference type="InterPro" id="IPR014777">
    <property type="entry name" value="4pyrrole_Mease_sub1"/>
</dbReference>
<proteinExistence type="inferred from homology"/>
<evidence type="ECO:0000256" key="1">
    <source>
        <dbReference type="ARBA" id="ARBA00004953"/>
    </source>
</evidence>
<evidence type="ECO:0000313" key="10">
    <source>
        <dbReference type="Proteomes" id="UP000010472"/>
    </source>
</evidence>
<dbReference type="InterPro" id="IPR035996">
    <property type="entry name" value="4pyrrol_Methylase_sf"/>
</dbReference>
<reference evidence="9 10" key="1">
    <citation type="submission" date="2012-06" db="EMBL/GenBank/DDBJ databases">
        <title>Finished chromosome of genome of Crinalium epipsammum PCC 9333.</title>
        <authorList>
            <consortium name="US DOE Joint Genome Institute"/>
            <person name="Gugger M."/>
            <person name="Coursin T."/>
            <person name="Rippka R."/>
            <person name="Tandeau De Marsac N."/>
            <person name="Huntemann M."/>
            <person name="Wei C.-L."/>
            <person name="Han J."/>
            <person name="Detter J.C."/>
            <person name="Han C."/>
            <person name="Tapia R."/>
            <person name="Davenport K."/>
            <person name="Daligault H."/>
            <person name="Erkkila T."/>
            <person name="Gu W."/>
            <person name="Munk A.C.C."/>
            <person name="Teshima H."/>
            <person name="Xu Y."/>
            <person name="Chain P."/>
            <person name="Chen A."/>
            <person name="Krypides N."/>
            <person name="Mavromatis K."/>
            <person name="Markowitz V."/>
            <person name="Szeto E."/>
            <person name="Ivanova N."/>
            <person name="Mikhailova N."/>
            <person name="Ovchinnikova G."/>
            <person name="Pagani I."/>
            <person name="Pati A."/>
            <person name="Goodwin L."/>
            <person name="Peters L."/>
            <person name="Pitluck S."/>
            <person name="Woyke T."/>
            <person name="Kerfeld C."/>
        </authorList>
    </citation>
    <scope>NUCLEOTIDE SEQUENCE [LARGE SCALE GENOMIC DNA]</scope>
    <source>
        <strain evidence="9 10">PCC 9333</strain>
    </source>
</reference>
<evidence type="ECO:0000256" key="6">
    <source>
        <dbReference type="ARBA" id="ARBA00022691"/>
    </source>
</evidence>
<dbReference type="RefSeq" id="WP_015204879.1">
    <property type="nucleotide sequence ID" value="NC_019753.1"/>
</dbReference>
<dbReference type="CDD" id="cd11645">
    <property type="entry name" value="Precorrin_2_C20_MT"/>
    <property type="match status" value="1"/>
</dbReference>
<evidence type="ECO:0000259" key="8">
    <source>
        <dbReference type="Pfam" id="PF00590"/>
    </source>
</evidence>
<dbReference type="EMBL" id="CP003620">
    <property type="protein sequence ID" value="AFZ14779.1"/>
    <property type="molecule type" value="Genomic_DNA"/>
</dbReference>
<dbReference type="Proteomes" id="UP000010472">
    <property type="component" value="Chromosome"/>
</dbReference>
<dbReference type="AlphaFoldDB" id="K9W4Q8"/>
<comment type="similarity">
    <text evidence="2 7">Belongs to the precorrin methyltransferase family.</text>
</comment>
<gene>
    <name evidence="9" type="ORF">Cri9333_3972</name>
</gene>
<dbReference type="InterPro" id="IPR000878">
    <property type="entry name" value="4pyrrol_Mease"/>
</dbReference>
<dbReference type="KEGG" id="cep:Cri9333_3972"/>
<keyword evidence="4 9" id="KW-0489">Methyltransferase</keyword>
<dbReference type="OrthoDB" id="9804789at2"/>
<evidence type="ECO:0000256" key="4">
    <source>
        <dbReference type="ARBA" id="ARBA00022603"/>
    </source>
</evidence>
<dbReference type="Gene3D" id="3.30.950.10">
    <property type="entry name" value="Methyltransferase, Cobalt-precorrin-4 Transmethylase, Domain 2"/>
    <property type="match status" value="1"/>
</dbReference>
<dbReference type="Gene3D" id="3.40.1010.10">
    <property type="entry name" value="Cobalt-precorrin-4 Transmethylase, Domain 1"/>
    <property type="match status" value="1"/>
</dbReference>
<dbReference type="NCBIfam" id="NF004614">
    <property type="entry name" value="PRK05948.1"/>
    <property type="match status" value="1"/>
</dbReference>
<keyword evidence="3" id="KW-0169">Cobalamin biosynthesis</keyword>
<dbReference type="InterPro" id="IPR014776">
    <property type="entry name" value="4pyrrole_Mease_sub2"/>
</dbReference>
<organism evidence="9 10">
    <name type="scientific">Crinalium epipsammum PCC 9333</name>
    <dbReference type="NCBI Taxonomy" id="1173022"/>
    <lineage>
        <taxon>Bacteria</taxon>
        <taxon>Bacillati</taxon>
        <taxon>Cyanobacteriota</taxon>
        <taxon>Cyanophyceae</taxon>
        <taxon>Gomontiellales</taxon>
        <taxon>Gomontiellaceae</taxon>
        <taxon>Crinalium</taxon>
    </lineage>
</organism>
<evidence type="ECO:0000256" key="3">
    <source>
        <dbReference type="ARBA" id="ARBA00022573"/>
    </source>
</evidence>
<evidence type="ECO:0000256" key="7">
    <source>
        <dbReference type="PIRNR" id="PIRNR036427"/>
    </source>
</evidence>
<dbReference type="PIRSF" id="PIRSF036427">
    <property type="entry name" value="Precrrn-2_mtase"/>
    <property type="match status" value="1"/>
</dbReference>
<dbReference type="GO" id="GO:0009236">
    <property type="term" value="P:cobalamin biosynthetic process"/>
    <property type="evidence" value="ECO:0007669"/>
    <property type="project" value="UniProtKB-UniRule"/>
</dbReference>
<dbReference type="NCBIfam" id="TIGR01467">
    <property type="entry name" value="cobI_cbiL"/>
    <property type="match status" value="1"/>
</dbReference>
<sequence>MQTGKLYGIGVGPGDPELITFKGLKILQGVSVVAFPAGINGKPGMAQQIVDRWLVPDQVQLSLHFPYVHDTTELAQAWQASAGQVWEYLKLGQDVAFVAEGDISFYSTFTYLAQTLQELYPEAVVEAVPGICSPLAAVAALGVPLTIRDQRLVVLPALYTVGELEAVLDWADVVVLMKVSSVYEDVWKVLQQYNLLERSWIVERATLPEQVIYAGLSDRPNLKLPYFSLLIVQVTTSVNSEINMKTG</sequence>
<dbReference type="PATRIC" id="fig|1173022.3.peg.4287"/>
<keyword evidence="5 9" id="KW-0808">Transferase</keyword>
<evidence type="ECO:0000256" key="2">
    <source>
        <dbReference type="ARBA" id="ARBA00005879"/>
    </source>
</evidence>
<dbReference type="eggNOG" id="COG2243">
    <property type="taxonomic scope" value="Bacteria"/>
</dbReference>
<dbReference type="PANTHER" id="PTHR43467:SF2">
    <property type="entry name" value="COBALT-PRECORRIN-2 C(20)-METHYLTRANSFERASE"/>
    <property type="match status" value="1"/>
</dbReference>
<dbReference type="GO" id="GO:0030788">
    <property type="term" value="F:precorrin-2 C20-methyltransferase activity"/>
    <property type="evidence" value="ECO:0007669"/>
    <property type="project" value="UniProtKB-EC"/>
</dbReference>
<keyword evidence="10" id="KW-1185">Reference proteome</keyword>
<dbReference type="EC" id="2.1.1.130" evidence="9"/>
<dbReference type="PANTHER" id="PTHR43467">
    <property type="entry name" value="COBALT-PRECORRIN-2 C(20)-METHYLTRANSFERASE"/>
    <property type="match status" value="1"/>
</dbReference>
<dbReference type="SUPFAM" id="SSF53790">
    <property type="entry name" value="Tetrapyrrole methylase"/>
    <property type="match status" value="1"/>
</dbReference>
<name>K9W4Q8_9CYAN</name>
<protein>
    <submittedName>
        <fullName evidence="9">Precorrin-2 C20-methyltransferase</fullName>
        <ecNumber evidence="9">2.1.1.130</ecNumber>
    </submittedName>
</protein>
<comment type="pathway">
    <text evidence="1">Cofactor biosynthesis; adenosylcobalamin biosynthesis.</text>
</comment>
<dbReference type="GO" id="GO:0032259">
    <property type="term" value="P:methylation"/>
    <property type="evidence" value="ECO:0007669"/>
    <property type="project" value="UniProtKB-KW"/>
</dbReference>
<dbReference type="InterPro" id="IPR006364">
    <property type="entry name" value="CobI/CbiL/CobIJ_dom"/>
</dbReference>
<dbReference type="HOGENOM" id="CLU_076014_2_1_3"/>
<evidence type="ECO:0000313" key="9">
    <source>
        <dbReference type="EMBL" id="AFZ14779.1"/>
    </source>
</evidence>
<evidence type="ECO:0000256" key="5">
    <source>
        <dbReference type="ARBA" id="ARBA00022679"/>
    </source>
</evidence>
<keyword evidence="6" id="KW-0949">S-adenosyl-L-methionine</keyword>
<dbReference type="Pfam" id="PF00590">
    <property type="entry name" value="TP_methylase"/>
    <property type="match status" value="1"/>
</dbReference>
<dbReference type="UniPathway" id="UPA00148"/>
<dbReference type="InterPro" id="IPR012382">
    <property type="entry name" value="CobI/CbiL"/>
</dbReference>
<accession>K9W4Q8</accession>
<feature type="domain" description="Tetrapyrrole methylase" evidence="8">
    <location>
        <begin position="5"/>
        <end position="215"/>
    </location>
</feature>